<dbReference type="AlphaFoldDB" id="A0AAD6J6Y0"/>
<dbReference type="PROSITE" id="PS50020">
    <property type="entry name" value="WW_DOMAIN_2"/>
    <property type="match status" value="1"/>
</dbReference>
<dbReference type="CDD" id="cd00201">
    <property type="entry name" value="WW"/>
    <property type="match status" value="1"/>
</dbReference>
<evidence type="ECO:0000259" key="2">
    <source>
        <dbReference type="PROSITE" id="PS50020"/>
    </source>
</evidence>
<feature type="compositionally biased region" description="Polar residues" evidence="1">
    <location>
        <begin position="11"/>
        <end position="20"/>
    </location>
</feature>
<evidence type="ECO:0000256" key="1">
    <source>
        <dbReference type="SAM" id="MobiDB-lite"/>
    </source>
</evidence>
<dbReference type="InterPro" id="IPR043904">
    <property type="entry name" value="PhoD_2-like"/>
</dbReference>
<feature type="region of interest" description="Disordered" evidence="1">
    <location>
        <begin position="72"/>
        <end position="122"/>
    </location>
</feature>
<dbReference type="PANTHER" id="PTHR46689:SF2">
    <property type="entry name" value="WW DOMAIN PROTEIN (AFU_ORTHOLOGUE AFUA_6G06520)"/>
    <property type="match status" value="1"/>
</dbReference>
<dbReference type="PANTHER" id="PTHR46689">
    <property type="entry name" value="MEMBRANE PROTEIN, PUTATIVE-RELATED"/>
    <property type="match status" value="1"/>
</dbReference>
<reference evidence="3" key="1">
    <citation type="submission" date="2023-01" db="EMBL/GenBank/DDBJ databases">
        <title>The chitinases involved in constricting ring structure development in the nematode-trapping fungus Drechslerella dactyloides.</title>
        <authorList>
            <person name="Wang R."/>
            <person name="Zhang L."/>
            <person name="Tang P."/>
            <person name="Li S."/>
            <person name="Liang L."/>
        </authorList>
    </citation>
    <scope>NUCLEOTIDE SEQUENCE</scope>
    <source>
        <strain evidence="3">YMF1.00031</strain>
    </source>
</reference>
<feature type="compositionally biased region" description="Polar residues" evidence="1">
    <location>
        <begin position="267"/>
        <end position="277"/>
    </location>
</feature>
<accession>A0AAD6J6Y0</accession>
<organism evidence="3 4">
    <name type="scientific">Drechslerella dactyloides</name>
    <name type="common">Nematode-trapping fungus</name>
    <name type="synonym">Arthrobotrys dactyloides</name>
    <dbReference type="NCBI Taxonomy" id="74499"/>
    <lineage>
        <taxon>Eukaryota</taxon>
        <taxon>Fungi</taxon>
        <taxon>Dikarya</taxon>
        <taxon>Ascomycota</taxon>
        <taxon>Pezizomycotina</taxon>
        <taxon>Orbiliomycetes</taxon>
        <taxon>Orbiliales</taxon>
        <taxon>Orbiliaceae</taxon>
        <taxon>Drechslerella</taxon>
    </lineage>
</organism>
<feature type="compositionally biased region" description="Polar residues" evidence="1">
    <location>
        <begin position="332"/>
        <end position="350"/>
    </location>
</feature>
<dbReference type="InterPro" id="IPR001202">
    <property type="entry name" value="WW_dom"/>
</dbReference>
<proteinExistence type="predicted"/>
<feature type="region of interest" description="Disordered" evidence="1">
    <location>
        <begin position="221"/>
        <end position="476"/>
    </location>
</feature>
<comment type="caution">
    <text evidence="3">The sequence shown here is derived from an EMBL/GenBank/DDBJ whole genome shotgun (WGS) entry which is preliminary data.</text>
</comment>
<dbReference type="GO" id="GO:0016020">
    <property type="term" value="C:membrane"/>
    <property type="evidence" value="ECO:0007669"/>
    <property type="project" value="TreeGrafter"/>
</dbReference>
<dbReference type="InterPro" id="IPR038607">
    <property type="entry name" value="PhoD-like_sf"/>
</dbReference>
<dbReference type="Pfam" id="PF00397">
    <property type="entry name" value="WW"/>
    <property type="match status" value="1"/>
</dbReference>
<dbReference type="SUPFAM" id="SSF51045">
    <property type="entry name" value="WW domain"/>
    <property type="match status" value="1"/>
</dbReference>
<name>A0AAD6J6Y0_DREDA</name>
<sequence>MSLHDRGGTGPCTNGSQEHISSGGFVTGSQSSAPARLLCLEQVAYRASNSTVSTMAGRRGDELFIDTENVPIRMNRPPRRDSVDGANLAAQERTLRQEPPLPRMRRTQTQPMESQLPYPDRPAAEREQLDNRVPLRTGSASPPAALQAGPPKGSLPAPPAFRGSRAPKLQAAPAGRLDKPISPASSAGTPESAMNPYPEYHQQYWPPQAALDRSFSTASNITVTARRGSPAPPETPEMEPSEVFSYSTRPGGRPNPAPDRAAPALHYSTSQASTNSGAIPILLDPTSPSLSQASSSRKGSSRASQIFGSQGNNDEDDDDATPVRETPPNRPWTPTESSGAYNHGPLTSYQGAKRQEPQQHQQQPSPQPQLQSQPQHRGLQQPPQAPNGMSNGRRDQLEAEFAKLNVGDDAPPAYDSLAASGQAPASNSYPTEKPTGGVTETAAVQPAPVQASPVSVQQPQAPQQSMTPQPQGVQLQQPNMTPQQVYAQQIPNGGIQQQQQPVAAMQAGPSQQPQQGYQLQDQKSETITTQYVTLPDTKHYMDPGPASPPPLPDGWMSHLDQASGQYYYIHIPTQRTQWEFPAPETGISLMSGGPVSPGFGPMSPSVMSPGLFSEAMMSPAPSTFGMQMQLPPATPAQVPINIPGVSMFKVAPSNGVYFGPHLRYTNMDLEQGIWLGSILLVTAVDPPTIHLHQTIDLSPNPRQLEGHPIFAHKNWTFYRYDIDIRMGDAPSKWTYAVTSAIGCTRYEFLVAAKHDRSWRFIAHSCNDFSPSVPQQERSKLGGTGYMWKDVMQKHIEVGGFHCQIGTGNQVYADRMWKEIPLLKDWLDIKGKEIRKDAAWTARHEEDVQHAYFHYYTSTFDQPHIREAWAQIPHICQIDSHDIFDGFGSYPEYMQFSNMFKNIGRIALDWYLLFQHHTTLSILRAVPDDRDLFSVTGTGWHFIKYLGPGLAIVGPDTRSERNPHQVMAGPTYQGLFPRIATLPSSVQHVLLMLSVPIIFPRMDMAESVANTMQTGKKAVNGLFNMTGKVAGGVAGIVGAKGLVGEGFNSVKKAVGKTGMLSNVVSIFGEVDLLDDLRDHWTHQSKDLERTYLIRTLQGIAHARGIRFTFLSGGLVHDPSKPGDHKTMYQIVSSAIVNGPPSNMMMKLLNNNKQLFIPQNGMRSTNAPSDTKEDMIELFATDINGTPRAEKKLMARRNFAIFAAYEANQQVEYMQGALPEKFVPPLSLAVDFIVQGDGVYSTTSKYGPIVIPRCEYGY</sequence>
<dbReference type="Gene3D" id="3.60.21.70">
    <property type="entry name" value="PhoD-like phosphatase"/>
    <property type="match status" value="1"/>
</dbReference>
<feature type="compositionally biased region" description="Low complexity" evidence="1">
    <location>
        <begin position="358"/>
        <end position="376"/>
    </location>
</feature>
<keyword evidence="4" id="KW-1185">Reference proteome</keyword>
<feature type="compositionally biased region" description="Low complexity" evidence="1">
    <location>
        <begin position="287"/>
        <end position="305"/>
    </location>
</feature>
<dbReference type="Pfam" id="PF19050">
    <property type="entry name" value="PhoD_2"/>
    <property type="match status" value="1"/>
</dbReference>
<feature type="region of interest" description="Disordered" evidence="1">
    <location>
        <begin position="134"/>
        <end position="194"/>
    </location>
</feature>
<feature type="compositionally biased region" description="Low complexity" evidence="1">
    <location>
        <begin position="442"/>
        <end position="471"/>
    </location>
</feature>
<gene>
    <name evidence="3" type="ORF">Dda_1990</name>
</gene>
<feature type="compositionally biased region" description="Basic and acidic residues" evidence="1">
    <location>
        <begin position="392"/>
        <end position="401"/>
    </location>
</feature>
<dbReference type="PROSITE" id="PS01159">
    <property type="entry name" value="WW_DOMAIN_1"/>
    <property type="match status" value="1"/>
</dbReference>
<dbReference type="InterPro" id="IPR036020">
    <property type="entry name" value="WW_dom_sf"/>
</dbReference>
<evidence type="ECO:0000313" key="4">
    <source>
        <dbReference type="Proteomes" id="UP001221413"/>
    </source>
</evidence>
<feature type="region of interest" description="Disordered" evidence="1">
    <location>
        <begin position="1"/>
        <end position="28"/>
    </location>
</feature>
<feature type="region of interest" description="Disordered" evidence="1">
    <location>
        <begin position="495"/>
        <end position="514"/>
    </location>
</feature>
<dbReference type="Gene3D" id="2.20.70.10">
    <property type="match status" value="1"/>
</dbReference>
<dbReference type="Proteomes" id="UP001221413">
    <property type="component" value="Unassembled WGS sequence"/>
</dbReference>
<dbReference type="EMBL" id="JAQGDS010000002">
    <property type="protein sequence ID" value="KAJ6263427.1"/>
    <property type="molecule type" value="Genomic_DNA"/>
</dbReference>
<evidence type="ECO:0000313" key="3">
    <source>
        <dbReference type="EMBL" id="KAJ6263427.1"/>
    </source>
</evidence>
<feature type="compositionally biased region" description="Low complexity" evidence="1">
    <location>
        <begin position="249"/>
        <end position="264"/>
    </location>
</feature>
<protein>
    <recommendedName>
        <fullName evidence="2">WW domain-containing protein</fullName>
    </recommendedName>
</protein>
<dbReference type="SMART" id="SM00456">
    <property type="entry name" value="WW"/>
    <property type="match status" value="1"/>
</dbReference>
<feature type="domain" description="WW" evidence="2">
    <location>
        <begin position="549"/>
        <end position="583"/>
    </location>
</feature>